<evidence type="ECO:0000256" key="7">
    <source>
        <dbReference type="ARBA" id="ARBA00023136"/>
    </source>
</evidence>
<evidence type="ECO:0000256" key="4">
    <source>
        <dbReference type="ARBA" id="ARBA00022801"/>
    </source>
</evidence>
<dbReference type="InterPro" id="IPR052271">
    <property type="entry name" value="GDPD-Related"/>
</dbReference>
<sequence length="322" mass="36722">MALAAARLLDTCSPRRPRLVAHRCGAGEAPENTIESVRYCLELKVPLLQLDVMHTKDHKVILFHDVPLERNMEKLMGVTGQIHDFNYDELPPFKQLLQPNAFCPEDAFPVAVKELKVSLFEDACRLLAGTGTQIILEFWQESEELILSVLELLKRHQLLNQIAAWGSPEKASIQAWCRRAAPQIPVLITFAQAFRVWTCWNLCFPLCGLSLGRLLPFLVEGPIVFNVPHVTDLWHNAFCKAAKVDPHTRSVKSGLIWALLCFLRRWTDTPKLFEHLFGRYKVPTILFIANTEVAIETCLSYKGVIAIQTDFPKKFYDVFNRD</sequence>
<keyword evidence="5" id="KW-1133">Transmembrane helix</keyword>
<evidence type="ECO:0000256" key="5">
    <source>
        <dbReference type="ARBA" id="ARBA00022989"/>
    </source>
</evidence>
<organism evidence="9 10">
    <name type="scientific">Durusdinium trenchii</name>
    <dbReference type="NCBI Taxonomy" id="1381693"/>
    <lineage>
        <taxon>Eukaryota</taxon>
        <taxon>Sar</taxon>
        <taxon>Alveolata</taxon>
        <taxon>Dinophyceae</taxon>
        <taxon>Suessiales</taxon>
        <taxon>Symbiodiniaceae</taxon>
        <taxon>Durusdinium</taxon>
    </lineage>
</organism>
<dbReference type="Gene3D" id="3.20.20.190">
    <property type="entry name" value="Phosphatidylinositol (PI) phosphodiesterase"/>
    <property type="match status" value="1"/>
</dbReference>
<keyword evidence="4" id="KW-0378">Hydrolase</keyword>
<dbReference type="InterPro" id="IPR030395">
    <property type="entry name" value="GP_PDE_dom"/>
</dbReference>
<proteinExistence type="inferred from homology"/>
<dbReference type="InterPro" id="IPR017946">
    <property type="entry name" value="PLC-like_Pdiesterase_TIM-brl"/>
</dbReference>
<reference evidence="9 10" key="1">
    <citation type="submission" date="2024-02" db="EMBL/GenBank/DDBJ databases">
        <authorList>
            <person name="Chen Y."/>
            <person name="Shah S."/>
            <person name="Dougan E. K."/>
            <person name="Thang M."/>
            <person name="Chan C."/>
        </authorList>
    </citation>
    <scope>NUCLEOTIDE SEQUENCE [LARGE SCALE GENOMIC DNA]</scope>
</reference>
<keyword evidence="3" id="KW-0812">Transmembrane</keyword>
<evidence type="ECO:0000256" key="3">
    <source>
        <dbReference type="ARBA" id="ARBA00022692"/>
    </source>
</evidence>
<dbReference type="PANTHER" id="PTHR42758">
    <property type="entry name" value="PHOSPHATIDYLGLYCEROL PHOSPHOLIPASE C"/>
    <property type="match status" value="1"/>
</dbReference>
<accession>A0ABP0K1L2</accession>
<comment type="caution">
    <text evidence="9">The sequence shown here is derived from an EMBL/GenBank/DDBJ whole genome shotgun (WGS) entry which is preliminary data.</text>
</comment>
<evidence type="ECO:0000259" key="8">
    <source>
        <dbReference type="PROSITE" id="PS51704"/>
    </source>
</evidence>
<dbReference type="EMBL" id="CAXAMN010007113">
    <property type="protein sequence ID" value="CAK9020462.1"/>
    <property type="molecule type" value="Genomic_DNA"/>
</dbReference>
<gene>
    <name evidence="9" type="ORF">CCMP2556_LOCUS14073</name>
</gene>
<evidence type="ECO:0000256" key="1">
    <source>
        <dbReference type="ARBA" id="ARBA00004370"/>
    </source>
</evidence>
<keyword evidence="6" id="KW-0443">Lipid metabolism</keyword>
<dbReference type="PANTHER" id="PTHR42758:SF2">
    <property type="entry name" value="PHOSPHATIDYLGLYCEROL PHOSPHOLIPASE C"/>
    <property type="match status" value="1"/>
</dbReference>
<evidence type="ECO:0000256" key="6">
    <source>
        <dbReference type="ARBA" id="ARBA00023098"/>
    </source>
</evidence>
<protein>
    <recommendedName>
        <fullName evidence="8">GP-PDE domain-containing protein</fullName>
    </recommendedName>
</protein>
<evidence type="ECO:0000313" key="10">
    <source>
        <dbReference type="Proteomes" id="UP001642484"/>
    </source>
</evidence>
<dbReference type="PROSITE" id="PS51704">
    <property type="entry name" value="GP_PDE"/>
    <property type="match status" value="1"/>
</dbReference>
<name>A0ABP0K1L2_9DINO</name>
<dbReference type="SUPFAM" id="SSF51695">
    <property type="entry name" value="PLC-like phosphodiesterases"/>
    <property type="match status" value="1"/>
</dbReference>
<comment type="subcellular location">
    <subcellularLocation>
        <location evidence="1">Membrane</location>
    </subcellularLocation>
</comment>
<keyword evidence="10" id="KW-1185">Reference proteome</keyword>
<keyword evidence="7" id="KW-0472">Membrane</keyword>
<feature type="domain" description="GP-PDE" evidence="8">
    <location>
        <begin position="17"/>
        <end position="319"/>
    </location>
</feature>
<evidence type="ECO:0000256" key="2">
    <source>
        <dbReference type="ARBA" id="ARBA00007277"/>
    </source>
</evidence>
<dbReference type="Pfam" id="PF03009">
    <property type="entry name" value="GDPD"/>
    <property type="match status" value="1"/>
</dbReference>
<comment type="similarity">
    <text evidence="2">Belongs to the glycerophosphoryl diester phosphodiesterase family.</text>
</comment>
<evidence type="ECO:0000313" key="9">
    <source>
        <dbReference type="EMBL" id="CAK9020462.1"/>
    </source>
</evidence>
<dbReference type="Proteomes" id="UP001642484">
    <property type="component" value="Unassembled WGS sequence"/>
</dbReference>